<feature type="transmembrane region" description="Helical" evidence="1">
    <location>
        <begin position="6"/>
        <end position="28"/>
    </location>
</feature>
<dbReference type="InterPro" id="IPR036188">
    <property type="entry name" value="FAD/NAD-bd_sf"/>
</dbReference>
<gene>
    <name evidence="3" type="ORF">HQN79_02290</name>
</gene>
<keyword evidence="1" id="KW-0812">Transmembrane</keyword>
<proteinExistence type="predicted"/>
<dbReference type="Proteomes" id="UP000504724">
    <property type="component" value="Chromosome"/>
</dbReference>
<dbReference type="EMBL" id="CP054020">
    <property type="protein sequence ID" value="QKI90256.1"/>
    <property type="molecule type" value="Genomic_DNA"/>
</dbReference>
<keyword evidence="1" id="KW-0472">Membrane</keyword>
<name>A0A7D4P6C4_9GAMM</name>
<dbReference type="GO" id="GO:0016491">
    <property type="term" value="F:oxidoreductase activity"/>
    <property type="evidence" value="ECO:0007669"/>
    <property type="project" value="InterPro"/>
</dbReference>
<keyword evidence="4" id="KW-1185">Reference proteome</keyword>
<dbReference type="KEGG" id="txa:HQN79_02290"/>
<evidence type="ECO:0000313" key="4">
    <source>
        <dbReference type="Proteomes" id="UP000504724"/>
    </source>
</evidence>
<accession>A0A7D4P6C4</accession>
<organism evidence="3 4">
    <name type="scientific">Thiomicrorhabdus xiamenensis</name>
    <dbReference type="NCBI Taxonomy" id="2739063"/>
    <lineage>
        <taxon>Bacteria</taxon>
        <taxon>Pseudomonadati</taxon>
        <taxon>Pseudomonadota</taxon>
        <taxon>Gammaproteobacteria</taxon>
        <taxon>Thiotrichales</taxon>
        <taxon>Piscirickettsiaceae</taxon>
        <taxon>Thiomicrorhabdus</taxon>
    </lineage>
</organism>
<sequence length="431" mass="49352">MRSGIAPGQSVAVIGSGISGLASAWFLGQRHRVTLFEKDARLGGHTNTCSVQLEGVDQPVDTGFIVYNRPNYPHLNAMFKHLKVPIENTEMSFSVSVDQGRIEYSGNNLNTLFAQRRNLLSVAHWKMLAEILRFNRQAKKDLFNGQLRTLSLESYLLKHHFSLRMRDYYLLPMAAAIWSCPVKTMMAFPAESFLRFFENHGLLNIQDRPQWETVKGGAQNYIDALMHKANFSVAYDSVRGVAKSADGLKVITKNGEAFFDHVVFAAHGDQNWRLFDSTLQQSFSCMQAFKYQQNIAYLHSDPRLMPRRKNAWASWNYLRESCSEERNVAVTYWMNQLQNIPLKTPLLVTLNPLQEPEEHKTFQRIQYEHPVFDQGAMDAQKSLSGLQGVDNCWFVGAYTGYGFHEDGLRSAVDLARRWNVSLPWENRRTEV</sequence>
<dbReference type="Gene3D" id="1.10.405.20">
    <property type="match status" value="1"/>
</dbReference>
<protein>
    <submittedName>
        <fullName evidence="3">FAD-dependent oxidoreductase</fullName>
    </submittedName>
</protein>
<dbReference type="PANTHER" id="PTHR42923:SF17">
    <property type="entry name" value="AMINE OXIDASE DOMAIN-CONTAINING PROTEIN"/>
    <property type="match status" value="1"/>
</dbReference>
<evidence type="ECO:0000259" key="2">
    <source>
        <dbReference type="Pfam" id="PF01593"/>
    </source>
</evidence>
<evidence type="ECO:0000313" key="3">
    <source>
        <dbReference type="EMBL" id="QKI90256.1"/>
    </source>
</evidence>
<dbReference type="AlphaFoldDB" id="A0A7D4P6C4"/>
<dbReference type="Gene3D" id="3.30.70.1990">
    <property type="match status" value="1"/>
</dbReference>
<reference evidence="3 4" key="1">
    <citation type="submission" date="2020-05" db="EMBL/GenBank/DDBJ databases">
        <title>Thiomicrorhabdus sediminis sp.nov. and Thiomicrorhabdus xiamenensis sp.nov., novel sulfur-oxidizing bacteria isolated from coastal sediment.</title>
        <authorList>
            <person name="Liu X."/>
        </authorList>
    </citation>
    <scope>NUCLEOTIDE SEQUENCE [LARGE SCALE GENOMIC DNA]</scope>
    <source>
        <strain evidence="3 4">G2</strain>
    </source>
</reference>
<evidence type="ECO:0000256" key="1">
    <source>
        <dbReference type="SAM" id="Phobius"/>
    </source>
</evidence>
<keyword evidence="1" id="KW-1133">Transmembrane helix</keyword>
<dbReference type="Gene3D" id="3.50.50.60">
    <property type="entry name" value="FAD/NAD(P)-binding domain"/>
    <property type="match status" value="1"/>
</dbReference>
<feature type="transmembrane region" description="Helical" evidence="1">
    <location>
        <begin position="168"/>
        <end position="188"/>
    </location>
</feature>
<dbReference type="Pfam" id="PF01593">
    <property type="entry name" value="Amino_oxidase"/>
    <property type="match status" value="1"/>
</dbReference>
<dbReference type="FunFam" id="1.10.405.20:FF:000001">
    <property type="entry name" value="Amine oxidase"/>
    <property type="match status" value="1"/>
</dbReference>
<dbReference type="SUPFAM" id="SSF51905">
    <property type="entry name" value="FAD/NAD(P)-binding domain"/>
    <property type="match status" value="1"/>
</dbReference>
<dbReference type="PANTHER" id="PTHR42923">
    <property type="entry name" value="PROTOPORPHYRINOGEN OXIDASE"/>
    <property type="match status" value="1"/>
</dbReference>
<dbReference type="InterPro" id="IPR050464">
    <property type="entry name" value="Zeta_carotene_desat/Oxidored"/>
</dbReference>
<dbReference type="InterPro" id="IPR002937">
    <property type="entry name" value="Amino_oxidase"/>
</dbReference>
<feature type="domain" description="Amine oxidase" evidence="2">
    <location>
        <begin position="18"/>
        <end position="270"/>
    </location>
</feature>